<keyword evidence="2" id="KW-1185">Reference proteome</keyword>
<dbReference type="AlphaFoldDB" id="A0A229NZI9"/>
<dbReference type="Proteomes" id="UP000215145">
    <property type="component" value="Unassembled WGS sequence"/>
</dbReference>
<organism evidence="1 2">
    <name type="scientific">Paenibacillus herberti</name>
    <dbReference type="NCBI Taxonomy" id="1619309"/>
    <lineage>
        <taxon>Bacteria</taxon>
        <taxon>Bacillati</taxon>
        <taxon>Bacillota</taxon>
        <taxon>Bacilli</taxon>
        <taxon>Bacillales</taxon>
        <taxon>Paenibacillaceae</taxon>
        <taxon>Paenibacillus</taxon>
    </lineage>
</organism>
<dbReference type="OrthoDB" id="2680186at2"/>
<proteinExistence type="predicted"/>
<sequence>MKEIILNPYFPGGRPSKAYLVEEGVAIGSSQGLVYLSQVQKTETAGVYVPIESHNFIIVSPGGKSISALGKIVAKLKAMDAYTLITRHYDVQETVFNVCGNPRGFL</sequence>
<evidence type="ECO:0000313" key="1">
    <source>
        <dbReference type="EMBL" id="OXM15446.1"/>
    </source>
</evidence>
<gene>
    <name evidence="1" type="ORF">CGZ75_01515</name>
</gene>
<evidence type="ECO:0000313" key="2">
    <source>
        <dbReference type="Proteomes" id="UP000215145"/>
    </source>
</evidence>
<protein>
    <submittedName>
        <fullName evidence="1">Uncharacterized protein</fullName>
    </submittedName>
</protein>
<dbReference type="EMBL" id="NMUQ01000001">
    <property type="protein sequence ID" value="OXM15446.1"/>
    <property type="molecule type" value="Genomic_DNA"/>
</dbReference>
<accession>A0A229NZI9</accession>
<dbReference type="RefSeq" id="WP_089522500.1">
    <property type="nucleotide sequence ID" value="NZ_NMUQ01000001.1"/>
</dbReference>
<reference evidence="1 2" key="1">
    <citation type="submission" date="2017-07" db="EMBL/GenBank/DDBJ databases">
        <title>Paenibacillus herberti R33 genome sequencing and assembly.</title>
        <authorList>
            <person name="Su W."/>
        </authorList>
    </citation>
    <scope>NUCLEOTIDE SEQUENCE [LARGE SCALE GENOMIC DNA]</scope>
    <source>
        <strain evidence="1 2">R33</strain>
    </source>
</reference>
<name>A0A229NZI9_9BACL</name>
<comment type="caution">
    <text evidence="1">The sequence shown here is derived from an EMBL/GenBank/DDBJ whole genome shotgun (WGS) entry which is preliminary data.</text>
</comment>